<dbReference type="AlphaFoldDB" id="A0A081L6A9"/>
<sequence length="39" mass="4222">GYYGPKTADAVKRFQLMHGLAADGIYGPKTKAALEKLLK</sequence>
<protein>
    <submittedName>
        <fullName evidence="2">N-acetylmuramoyl-L-alanine amidase</fullName>
    </submittedName>
</protein>
<proteinExistence type="predicted"/>
<dbReference type="InterPro" id="IPR002477">
    <property type="entry name" value="Peptidoglycan-bd-like"/>
</dbReference>
<dbReference type="EMBL" id="JOTP01000063">
    <property type="protein sequence ID" value="KEP24785.1"/>
    <property type="molecule type" value="Genomic_DNA"/>
</dbReference>
<dbReference type="RefSeq" id="WP_034325244.1">
    <property type="nucleotide sequence ID" value="NZ_JOTP01000063.1"/>
</dbReference>
<keyword evidence="3" id="KW-1185">Reference proteome</keyword>
<evidence type="ECO:0000259" key="1">
    <source>
        <dbReference type="Pfam" id="PF01471"/>
    </source>
</evidence>
<evidence type="ECO:0000313" key="2">
    <source>
        <dbReference type="EMBL" id="KEP24785.1"/>
    </source>
</evidence>
<dbReference type="InterPro" id="IPR036366">
    <property type="entry name" value="PGBDSf"/>
</dbReference>
<dbReference type="Gene3D" id="1.10.101.10">
    <property type="entry name" value="PGBD-like superfamily/PGBD"/>
    <property type="match status" value="1"/>
</dbReference>
<accession>A0A081L6A9</accession>
<organism evidence="2 3">
    <name type="scientific">Bacillus zhangzhouensis</name>
    <dbReference type="NCBI Taxonomy" id="1178540"/>
    <lineage>
        <taxon>Bacteria</taxon>
        <taxon>Bacillati</taxon>
        <taxon>Bacillota</taxon>
        <taxon>Bacilli</taxon>
        <taxon>Bacillales</taxon>
        <taxon>Bacillaceae</taxon>
        <taxon>Bacillus</taxon>
    </lineage>
</organism>
<name>A0A081L6A9_9BACI</name>
<comment type="caution">
    <text evidence="2">The sequence shown here is derived from an EMBL/GenBank/DDBJ whole genome shotgun (WGS) entry which is preliminary data.</text>
</comment>
<dbReference type="eggNOG" id="COG3409">
    <property type="taxonomic scope" value="Bacteria"/>
</dbReference>
<gene>
    <name evidence="2" type="ORF">BA70_17575</name>
</gene>
<reference evidence="2 3" key="1">
    <citation type="submission" date="2012-09" db="EMBL/GenBank/DDBJ databases">
        <title>Genome Sequence of Bacillus sp. DW5-4.</title>
        <authorList>
            <person name="Lai Q."/>
            <person name="Liu Y."/>
            <person name="Shao Z."/>
        </authorList>
    </citation>
    <scope>NUCLEOTIDE SEQUENCE [LARGE SCALE GENOMIC DNA]</scope>
    <source>
        <strain evidence="2 3">DW5-4</strain>
    </source>
</reference>
<feature type="domain" description="Peptidoglycan binding-like" evidence="1">
    <location>
        <begin position="1"/>
        <end position="34"/>
    </location>
</feature>
<dbReference type="InterPro" id="IPR036365">
    <property type="entry name" value="PGBD-like_sf"/>
</dbReference>
<evidence type="ECO:0000313" key="3">
    <source>
        <dbReference type="Proteomes" id="UP000028091"/>
    </source>
</evidence>
<dbReference type="Pfam" id="PF01471">
    <property type="entry name" value="PG_binding_1"/>
    <property type="match status" value="1"/>
</dbReference>
<dbReference type="OrthoDB" id="9811296at2"/>
<feature type="non-terminal residue" evidence="2">
    <location>
        <position position="1"/>
    </location>
</feature>
<dbReference type="SUPFAM" id="SSF47090">
    <property type="entry name" value="PGBD-like"/>
    <property type="match status" value="1"/>
</dbReference>
<dbReference type="Proteomes" id="UP000028091">
    <property type="component" value="Unassembled WGS sequence"/>
</dbReference>